<evidence type="ECO:0000313" key="1">
    <source>
        <dbReference type="EMBL" id="RYR18586.1"/>
    </source>
</evidence>
<name>A0A444ZWQ5_ARAHY</name>
<proteinExistence type="predicted"/>
<evidence type="ECO:0000313" key="2">
    <source>
        <dbReference type="Proteomes" id="UP000289738"/>
    </source>
</evidence>
<accession>A0A444ZWQ5</accession>
<gene>
    <name evidence="1" type="ORF">Ahy_B03g063213</name>
</gene>
<sequence length="123" mass="13804">MLNHALEILPAKHFGSEGVPDALVKPIAGKVLDFLSKDPLQKAMTMQRRVQPSAKKAWKSLSLTKDTLKRMKTMVTRSTPEKESEVLITEWSMHIIPNADCDPILLGISHDSLFSQHHIHINS</sequence>
<comment type="caution">
    <text evidence="1">The sequence shown here is derived from an EMBL/GenBank/DDBJ whole genome shotgun (WGS) entry which is preliminary data.</text>
</comment>
<keyword evidence="2" id="KW-1185">Reference proteome</keyword>
<organism evidence="1 2">
    <name type="scientific">Arachis hypogaea</name>
    <name type="common">Peanut</name>
    <dbReference type="NCBI Taxonomy" id="3818"/>
    <lineage>
        <taxon>Eukaryota</taxon>
        <taxon>Viridiplantae</taxon>
        <taxon>Streptophyta</taxon>
        <taxon>Embryophyta</taxon>
        <taxon>Tracheophyta</taxon>
        <taxon>Spermatophyta</taxon>
        <taxon>Magnoliopsida</taxon>
        <taxon>eudicotyledons</taxon>
        <taxon>Gunneridae</taxon>
        <taxon>Pentapetalae</taxon>
        <taxon>rosids</taxon>
        <taxon>fabids</taxon>
        <taxon>Fabales</taxon>
        <taxon>Fabaceae</taxon>
        <taxon>Papilionoideae</taxon>
        <taxon>50 kb inversion clade</taxon>
        <taxon>dalbergioids sensu lato</taxon>
        <taxon>Dalbergieae</taxon>
        <taxon>Pterocarpus clade</taxon>
        <taxon>Arachis</taxon>
    </lineage>
</organism>
<reference evidence="1 2" key="1">
    <citation type="submission" date="2019-01" db="EMBL/GenBank/DDBJ databases">
        <title>Sequencing of cultivated peanut Arachis hypogaea provides insights into genome evolution and oil improvement.</title>
        <authorList>
            <person name="Chen X."/>
        </authorList>
    </citation>
    <scope>NUCLEOTIDE SEQUENCE [LARGE SCALE GENOMIC DNA]</scope>
    <source>
        <strain evidence="2">cv. Fuhuasheng</strain>
        <tissue evidence="1">Leaves</tissue>
    </source>
</reference>
<dbReference type="AlphaFoldDB" id="A0A444ZWQ5"/>
<dbReference type="EMBL" id="SDMP01000013">
    <property type="protein sequence ID" value="RYR18586.1"/>
    <property type="molecule type" value="Genomic_DNA"/>
</dbReference>
<dbReference type="Proteomes" id="UP000289738">
    <property type="component" value="Chromosome B03"/>
</dbReference>
<protein>
    <submittedName>
        <fullName evidence="1">Uncharacterized protein</fullName>
    </submittedName>
</protein>